<organism evidence="8 9">
    <name type="scientific">Mycobacterium deserti</name>
    <dbReference type="NCBI Taxonomy" id="2978347"/>
    <lineage>
        <taxon>Bacteria</taxon>
        <taxon>Bacillati</taxon>
        <taxon>Actinomycetota</taxon>
        <taxon>Actinomycetes</taxon>
        <taxon>Mycobacteriales</taxon>
        <taxon>Mycobacteriaceae</taxon>
        <taxon>Mycobacterium</taxon>
    </lineage>
</organism>
<keyword evidence="4 7" id="KW-0472">Membrane</keyword>
<dbReference type="RefSeq" id="WP_260994535.1">
    <property type="nucleotide sequence ID" value="NZ_JAODWD010000004.1"/>
</dbReference>
<evidence type="ECO:0000256" key="3">
    <source>
        <dbReference type="ARBA" id="ARBA00022729"/>
    </source>
</evidence>
<keyword evidence="9" id="KW-1185">Reference proteome</keyword>
<evidence type="ECO:0000256" key="7">
    <source>
        <dbReference type="SAM" id="Phobius"/>
    </source>
</evidence>
<comment type="caution">
    <text evidence="8">The sequence shown here is derived from an EMBL/GenBank/DDBJ whole genome shotgun (WGS) entry which is preliminary data.</text>
</comment>
<dbReference type="EMBL" id="JAODWD010000004">
    <property type="protein sequence ID" value="MCT7660497.1"/>
    <property type="molecule type" value="Genomic_DNA"/>
</dbReference>
<evidence type="ECO:0000256" key="6">
    <source>
        <dbReference type="ARBA" id="ARBA00023288"/>
    </source>
</evidence>
<evidence type="ECO:0000256" key="1">
    <source>
        <dbReference type="ARBA" id="ARBA00004193"/>
    </source>
</evidence>
<evidence type="ECO:0000256" key="4">
    <source>
        <dbReference type="ARBA" id="ARBA00023136"/>
    </source>
</evidence>
<dbReference type="Gene3D" id="3.30.2030.20">
    <property type="match status" value="1"/>
</dbReference>
<evidence type="ECO:0000313" key="8">
    <source>
        <dbReference type="EMBL" id="MCT7660497.1"/>
    </source>
</evidence>
<keyword evidence="7" id="KW-0812">Transmembrane</keyword>
<dbReference type="Proteomes" id="UP001206639">
    <property type="component" value="Unassembled WGS sequence"/>
</dbReference>
<feature type="transmembrane region" description="Helical" evidence="7">
    <location>
        <begin position="20"/>
        <end position="42"/>
    </location>
</feature>
<protein>
    <submittedName>
        <fullName evidence="8">LppA family lipoprotein</fullName>
    </submittedName>
</protein>
<keyword evidence="3" id="KW-0732">Signal</keyword>
<evidence type="ECO:0000313" key="9">
    <source>
        <dbReference type="Proteomes" id="UP001206639"/>
    </source>
</evidence>
<keyword evidence="5" id="KW-0564">Palmitate</keyword>
<sequence>MSLWSRWVQNSWQQDEGLELPTWVQWIAGGFVVLAGALYLGIGIYTDQQQLDPEELTAIAALEDTLRPRGAVEDAVGHYETVMQQIADELSVQQPGLTWRWERRTSRFGCEGEFEDTSAVHMRTRHLVADEPIPGDKWAAAHQVVRDRASSLGVGYVSGLKVSDGAGGAIDLTQGDVAVLSGVTPCQLKREELDSAG</sequence>
<evidence type="ECO:0000256" key="2">
    <source>
        <dbReference type="ARBA" id="ARBA00022475"/>
    </source>
</evidence>
<dbReference type="InterPro" id="IPR032018">
    <property type="entry name" value="LppA/LppB/LprP"/>
</dbReference>
<accession>A0ABT2MDZ7</accession>
<name>A0ABT2MDZ7_9MYCO</name>
<keyword evidence="6 8" id="KW-0449">Lipoprotein</keyword>
<comment type="subcellular location">
    <subcellularLocation>
        <location evidence="1">Cell membrane</location>
        <topology evidence="1">Lipid-anchor</topology>
    </subcellularLocation>
</comment>
<keyword evidence="7" id="KW-1133">Transmembrane helix</keyword>
<keyword evidence="2" id="KW-1003">Cell membrane</keyword>
<evidence type="ECO:0000256" key="5">
    <source>
        <dbReference type="ARBA" id="ARBA00023139"/>
    </source>
</evidence>
<proteinExistence type="predicted"/>
<reference evidence="9" key="1">
    <citation type="submission" date="2023-07" db="EMBL/GenBank/DDBJ databases">
        <authorList>
            <person name="Deng Y."/>
            <person name="Zhang Y.-Q."/>
        </authorList>
    </citation>
    <scope>NUCLEOTIDE SEQUENCE [LARGE SCALE GENOMIC DNA]</scope>
    <source>
        <strain evidence="9">CPCC 205710</strain>
    </source>
</reference>
<dbReference type="Pfam" id="PF16708">
    <property type="entry name" value="LppA"/>
    <property type="match status" value="1"/>
</dbReference>
<gene>
    <name evidence="8" type="ORF">N4S67_19015</name>
</gene>